<dbReference type="GO" id="GO:0003676">
    <property type="term" value="F:nucleic acid binding"/>
    <property type="evidence" value="ECO:0007669"/>
    <property type="project" value="InterPro"/>
</dbReference>
<dbReference type="OrthoDB" id="422005at2759"/>
<protein>
    <recommendedName>
        <fullName evidence="2">CSD domain-containing protein</fullName>
    </recommendedName>
</protein>
<accession>A0A9W7G8Z0</accession>
<dbReference type="InterPro" id="IPR002059">
    <property type="entry name" value="CSP_DNA-bd"/>
</dbReference>
<dbReference type="SUPFAM" id="SSF50249">
    <property type="entry name" value="Nucleic acid-binding proteins"/>
    <property type="match status" value="1"/>
</dbReference>
<dbReference type="CDD" id="cd04458">
    <property type="entry name" value="CSP_CDS"/>
    <property type="match status" value="1"/>
</dbReference>
<name>A0A9W7G8Z0_9STRA</name>
<dbReference type="PROSITE" id="PS00352">
    <property type="entry name" value="CSD_1"/>
    <property type="match status" value="1"/>
</dbReference>
<dbReference type="PANTHER" id="PTHR46565:SF20">
    <property type="entry name" value="COLD SHOCK DOMAIN-CONTAINING PROTEIN 4"/>
    <property type="match status" value="1"/>
</dbReference>
<keyword evidence="4" id="KW-1185">Reference proteome</keyword>
<dbReference type="Gene3D" id="2.40.50.140">
    <property type="entry name" value="Nucleic acid-binding proteins"/>
    <property type="match status" value="1"/>
</dbReference>
<feature type="region of interest" description="Disordered" evidence="1">
    <location>
        <begin position="64"/>
        <end position="93"/>
    </location>
</feature>
<dbReference type="PRINTS" id="PR00050">
    <property type="entry name" value="COLDSHOCK"/>
</dbReference>
<proteinExistence type="predicted"/>
<gene>
    <name evidence="3" type="ORF">TrCOL_g13689</name>
</gene>
<evidence type="ECO:0000313" key="3">
    <source>
        <dbReference type="EMBL" id="GMI37482.1"/>
    </source>
</evidence>
<evidence type="ECO:0000256" key="1">
    <source>
        <dbReference type="SAM" id="MobiDB-lite"/>
    </source>
</evidence>
<organism evidence="3 4">
    <name type="scientific">Triparma columacea</name>
    <dbReference type="NCBI Taxonomy" id="722753"/>
    <lineage>
        <taxon>Eukaryota</taxon>
        <taxon>Sar</taxon>
        <taxon>Stramenopiles</taxon>
        <taxon>Ochrophyta</taxon>
        <taxon>Bolidophyceae</taxon>
        <taxon>Parmales</taxon>
        <taxon>Triparmaceae</taxon>
        <taxon>Triparma</taxon>
    </lineage>
</organism>
<dbReference type="InterPro" id="IPR019844">
    <property type="entry name" value="CSD_CS"/>
</dbReference>
<dbReference type="AlphaFoldDB" id="A0A9W7G8Z0"/>
<dbReference type="PANTHER" id="PTHR46565">
    <property type="entry name" value="COLD SHOCK DOMAIN PROTEIN 2"/>
    <property type="match status" value="1"/>
</dbReference>
<feature type="domain" description="CSD" evidence="2">
    <location>
        <begin position="6"/>
        <end position="72"/>
    </location>
</feature>
<evidence type="ECO:0000313" key="4">
    <source>
        <dbReference type="Proteomes" id="UP001165065"/>
    </source>
</evidence>
<dbReference type="InterPro" id="IPR012340">
    <property type="entry name" value="NA-bd_OB-fold"/>
</dbReference>
<comment type="caution">
    <text evidence="3">The sequence shown here is derived from an EMBL/GenBank/DDBJ whole genome shotgun (WGS) entry which is preliminary data.</text>
</comment>
<reference evidence="4" key="1">
    <citation type="journal article" date="2023" name="Commun. Biol.">
        <title>Genome analysis of Parmales, the sister group of diatoms, reveals the evolutionary specialization of diatoms from phago-mixotrophs to photoautotrophs.</title>
        <authorList>
            <person name="Ban H."/>
            <person name="Sato S."/>
            <person name="Yoshikawa S."/>
            <person name="Yamada K."/>
            <person name="Nakamura Y."/>
            <person name="Ichinomiya M."/>
            <person name="Sato N."/>
            <person name="Blanc-Mathieu R."/>
            <person name="Endo H."/>
            <person name="Kuwata A."/>
            <person name="Ogata H."/>
        </authorList>
    </citation>
    <scope>NUCLEOTIDE SEQUENCE [LARGE SCALE GENOMIC DNA]</scope>
</reference>
<dbReference type="Proteomes" id="UP001165065">
    <property type="component" value="Unassembled WGS sequence"/>
</dbReference>
<dbReference type="SMART" id="SM00357">
    <property type="entry name" value="CSP"/>
    <property type="match status" value="1"/>
</dbReference>
<dbReference type="PROSITE" id="PS51857">
    <property type="entry name" value="CSD_2"/>
    <property type="match status" value="1"/>
</dbReference>
<sequence length="93" mass="10065">MSETDIKTGTVKWFNSQKGFGFIVPTDGSSDVFVHQTSIVADGFRSLADGEEVEFKVIEDQSGKTKAIDVTGPGGENVKGAPFQPRDDYNDGY</sequence>
<dbReference type="EMBL" id="BRYA01001007">
    <property type="protein sequence ID" value="GMI37482.1"/>
    <property type="molecule type" value="Genomic_DNA"/>
</dbReference>
<dbReference type="Pfam" id="PF00313">
    <property type="entry name" value="CSD"/>
    <property type="match status" value="1"/>
</dbReference>
<dbReference type="InterPro" id="IPR011129">
    <property type="entry name" value="CSD"/>
</dbReference>
<evidence type="ECO:0000259" key="2">
    <source>
        <dbReference type="PROSITE" id="PS51857"/>
    </source>
</evidence>